<protein>
    <submittedName>
        <fullName evidence="4">Flavodoxin family protein</fullName>
    </submittedName>
</protein>
<feature type="domain" description="NADPH-dependent FMN reductase-like" evidence="3">
    <location>
        <begin position="4"/>
        <end position="140"/>
    </location>
</feature>
<proteinExistence type="predicted"/>
<dbReference type="PANTHER" id="PTHR43278:SF2">
    <property type="entry name" value="IRON-SULFUR FLAVOPROTEIN"/>
    <property type="match status" value="1"/>
</dbReference>
<reference evidence="4" key="1">
    <citation type="journal article" date="2021" name="PeerJ">
        <title>Extensive microbial diversity within the chicken gut microbiome revealed by metagenomics and culture.</title>
        <authorList>
            <person name="Gilroy R."/>
            <person name="Ravi A."/>
            <person name="Getino M."/>
            <person name="Pursley I."/>
            <person name="Horton D.L."/>
            <person name="Alikhan N.F."/>
            <person name="Baker D."/>
            <person name="Gharbi K."/>
            <person name="Hall N."/>
            <person name="Watson M."/>
            <person name="Adriaenssens E.M."/>
            <person name="Foster-Nyarko E."/>
            <person name="Jarju S."/>
            <person name="Secka A."/>
            <person name="Antonio M."/>
            <person name="Oren A."/>
            <person name="Chaudhuri R.R."/>
            <person name="La Ragione R."/>
            <person name="Hildebrand F."/>
            <person name="Pallen M.J."/>
        </authorList>
    </citation>
    <scope>NUCLEOTIDE SEQUENCE</scope>
    <source>
        <strain evidence="4">ChiSjej2B20-11307</strain>
    </source>
</reference>
<dbReference type="InterPro" id="IPR029039">
    <property type="entry name" value="Flavoprotein-like_sf"/>
</dbReference>
<evidence type="ECO:0000313" key="5">
    <source>
        <dbReference type="Proteomes" id="UP000824223"/>
    </source>
</evidence>
<dbReference type="Gene3D" id="3.40.50.360">
    <property type="match status" value="1"/>
</dbReference>
<organism evidence="4 5">
    <name type="scientific">Candidatus Mediterraneibacter pullicola</name>
    <dbReference type="NCBI Taxonomy" id="2838682"/>
    <lineage>
        <taxon>Bacteria</taxon>
        <taxon>Bacillati</taxon>
        <taxon>Bacillota</taxon>
        <taxon>Clostridia</taxon>
        <taxon>Lachnospirales</taxon>
        <taxon>Lachnospiraceae</taxon>
        <taxon>Mediterraneibacter</taxon>
    </lineage>
</organism>
<reference evidence="4" key="2">
    <citation type="submission" date="2021-04" db="EMBL/GenBank/DDBJ databases">
        <authorList>
            <person name="Gilroy R."/>
        </authorList>
    </citation>
    <scope>NUCLEOTIDE SEQUENCE</scope>
    <source>
        <strain evidence="4">ChiSjej2B20-11307</strain>
    </source>
</reference>
<name>A0A9D2H886_9FIRM</name>
<keyword evidence="2" id="KW-0288">FMN</keyword>
<dbReference type="InterPro" id="IPR005025">
    <property type="entry name" value="FMN_Rdtase-like_dom"/>
</dbReference>
<dbReference type="EMBL" id="DXAK01000002">
    <property type="protein sequence ID" value="HJA05599.1"/>
    <property type="molecule type" value="Genomic_DNA"/>
</dbReference>
<dbReference type="Proteomes" id="UP000824223">
    <property type="component" value="Unassembled WGS sequence"/>
</dbReference>
<evidence type="ECO:0000313" key="4">
    <source>
        <dbReference type="EMBL" id="HJA05599.1"/>
    </source>
</evidence>
<dbReference type="PANTHER" id="PTHR43278">
    <property type="entry name" value="NAD(P)H-DEPENDENT FMN-CONTAINING OXIDOREDUCTASE YWQN-RELATED"/>
    <property type="match status" value="1"/>
</dbReference>
<accession>A0A9D2H886</accession>
<evidence type="ECO:0000256" key="2">
    <source>
        <dbReference type="ARBA" id="ARBA00022643"/>
    </source>
</evidence>
<evidence type="ECO:0000259" key="3">
    <source>
        <dbReference type="Pfam" id="PF03358"/>
    </source>
</evidence>
<dbReference type="GO" id="GO:0016491">
    <property type="term" value="F:oxidoreductase activity"/>
    <property type="evidence" value="ECO:0007669"/>
    <property type="project" value="InterPro"/>
</dbReference>
<dbReference type="SUPFAM" id="SSF52218">
    <property type="entry name" value="Flavoproteins"/>
    <property type="match status" value="1"/>
</dbReference>
<dbReference type="AlphaFoldDB" id="A0A9D2H886"/>
<keyword evidence="1" id="KW-0285">Flavoprotein</keyword>
<gene>
    <name evidence="4" type="ORF">H9798_00385</name>
</gene>
<sequence>MSKKVLIISGSPRKGGNSDILCDRFMQGAKEFGNEVEKVFLHDLKIGHCVACYGCRETKKCVKKDDMEVLLEKMTEADVLVLATPVYFYSMDGMLKTMIDRTLPRYTEIRDKDVYLIATAADGESAMRRTMDAMEGFTDCLPGAIVWQKIYGAGVYQKGEVKDTPVYQRAYMAGKMV</sequence>
<evidence type="ECO:0000256" key="1">
    <source>
        <dbReference type="ARBA" id="ARBA00022630"/>
    </source>
</evidence>
<comment type="caution">
    <text evidence="4">The sequence shown here is derived from an EMBL/GenBank/DDBJ whole genome shotgun (WGS) entry which is preliminary data.</text>
</comment>
<dbReference type="Pfam" id="PF03358">
    <property type="entry name" value="FMN_red"/>
    <property type="match status" value="1"/>
</dbReference>
<dbReference type="InterPro" id="IPR051796">
    <property type="entry name" value="ISF_SsuE-like"/>
</dbReference>